<dbReference type="SUPFAM" id="SSF46785">
    <property type="entry name" value="Winged helix' DNA-binding domain"/>
    <property type="match status" value="1"/>
</dbReference>
<dbReference type="PANTHER" id="PTHR33204">
    <property type="entry name" value="TRANSCRIPTIONAL REGULATOR, MARR FAMILY"/>
    <property type="match status" value="1"/>
</dbReference>
<proteinExistence type="predicted"/>
<dbReference type="Proteomes" id="UP000321083">
    <property type="component" value="Unassembled WGS sequence"/>
</dbReference>
<sequence length="214" mass="23872">MKSYNQMCGIACALDIVGDRWTLLILRELLLGELSFGELHKSLGELPTNLLAQRLKHLQKYSLVEKRQGSGRQTLYALTSEGQSVEPILFALGAWGFKFLKPNSKKARRNLRWALTSFKRRIRPISRNFMLQVRARDTAQSFLVFEKDGRIYVSSGQTPVADLNIEGNSEDLIRVVAQCPPRASDQTGVTATGDESIWTTLAMAIQKSGTSVAI</sequence>
<reference evidence="5 6" key="2">
    <citation type="submission" date="2019-08" db="EMBL/GenBank/DDBJ databases">
        <authorList>
            <person name="Henke P."/>
        </authorList>
    </citation>
    <scope>NUCLEOTIDE SEQUENCE [LARGE SCALE GENOMIC DNA]</scope>
    <source>
        <strain evidence="5">Phe10_nw2017</strain>
    </source>
</reference>
<dbReference type="Gene3D" id="1.10.10.10">
    <property type="entry name" value="Winged helix-like DNA-binding domain superfamily/Winged helix DNA-binding domain"/>
    <property type="match status" value="1"/>
</dbReference>
<comment type="caution">
    <text evidence="5">The sequence shown here is derived from an EMBL/GenBank/DDBJ whole genome shotgun (WGS) entry which is preliminary data.</text>
</comment>
<keyword evidence="2" id="KW-0238">DNA-binding</keyword>
<evidence type="ECO:0000259" key="4">
    <source>
        <dbReference type="PROSITE" id="PS51118"/>
    </source>
</evidence>
<dbReference type="PANTHER" id="PTHR33204:SF18">
    <property type="entry name" value="TRANSCRIPTIONAL REGULATORY PROTEIN"/>
    <property type="match status" value="1"/>
</dbReference>
<keyword evidence="1" id="KW-0805">Transcription regulation</keyword>
<dbReference type="InterPro" id="IPR036388">
    <property type="entry name" value="WH-like_DNA-bd_sf"/>
</dbReference>
<evidence type="ECO:0000256" key="2">
    <source>
        <dbReference type="ARBA" id="ARBA00023125"/>
    </source>
</evidence>
<dbReference type="InterPro" id="IPR002577">
    <property type="entry name" value="HTH_HxlR"/>
</dbReference>
<organism evidence="5 6">
    <name type="scientific">Planctomyces bekefii</name>
    <dbReference type="NCBI Taxonomy" id="1653850"/>
    <lineage>
        <taxon>Bacteria</taxon>
        <taxon>Pseudomonadati</taxon>
        <taxon>Planctomycetota</taxon>
        <taxon>Planctomycetia</taxon>
        <taxon>Planctomycetales</taxon>
        <taxon>Planctomycetaceae</taxon>
        <taxon>Planctomyces</taxon>
    </lineage>
</organism>
<reference evidence="5 6" key="1">
    <citation type="submission" date="2019-08" db="EMBL/GenBank/DDBJ databases">
        <title>100 year-old enigma solved: identification of Planctomyces bekefii, the type genus and species of the phylum Planctomycetes.</title>
        <authorList>
            <person name="Svetlana D.N."/>
            <person name="Overmann J."/>
        </authorList>
    </citation>
    <scope>NUCLEOTIDE SEQUENCE [LARGE SCALE GENOMIC DNA]</scope>
    <source>
        <strain evidence="5">Phe10_nw2017</strain>
    </source>
</reference>
<dbReference type="GO" id="GO:0003677">
    <property type="term" value="F:DNA binding"/>
    <property type="evidence" value="ECO:0007669"/>
    <property type="project" value="UniProtKB-KW"/>
</dbReference>
<evidence type="ECO:0000256" key="3">
    <source>
        <dbReference type="ARBA" id="ARBA00023163"/>
    </source>
</evidence>
<protein>
    <submittedName>
        <fullName evidence="5">HxlR family transcriptional regulator</fullName>
    </submittedName>
</protein>
<accession>A0A5C6M9Z9</accession>
<evidence type="ECO:0000313" key="5">
    <source>
        <dbReference type="EMBL" id="TWW11137.1"/>
    </source>
</evidence>
<dbReference type="Pfam" id="PF01638">
    <property type="entry name" value="HxlR"/>
    <property type="match status" value="1"/>
</dbReference>
<dbReference type="PROSITE" id="PS51118">
    <property type="entry name" value="HTH_HXLR"/>
    <property type="match status" value="1"/>
</dbReference>
<keyword evidence="6" id="KW-1185">Reference proteome</keyword>
<name>A0A5C6M9Z9_9PLAN</name>
<dbReference type="EMBL" id="SRHE01000068">
    <property type="protein sequence ID" value="TWW11137.1"/>
    <property type="molecule type" value="Genomic_DNA"/>
</dbReference>
<dbReference type="AlphaFoldDB" id="A0A5C6M9Z9"/>
<dbReference type="InterPro" id="IPR036390">
    <property type="entry name" value="WH_DNA-bd_sf"/>
</dbReference>
<evidence type="ECO:0000256" key="1">
    <source>
        <dbReference type="ARBA" id="ARBA00023015"/>
    </source>
</evidence>
<gene>
    <name evidence="5" type="ORF">E3A20_05480</name>
</gene>
<feature type="domain" description="HTH hxlR-type" evidence="4">
    <location>
        <begin position="8"/>
        <end position="104"/>
    </location>
</feature>
<keyword evidence="3" id="KW-0804">Transcription</keyword>
<evidence type="ECO:0000313" key="6">
    <source>
        <dbReference type="Proteomes" id="UP000321083"/>
    </source>
</evidence>